<proteinExistence type="predicted"/>
<gene>
    <name evidence="1" type="ORF">SAMN04490369_100617</name>
</gene>
<dbReference type="SUPFAM" id="SSF53795">
    <property type="entry name" value="PEP carboxykinase-like"/>
    <property type="match status" value="1"/>
</dbReference>
<dbReference type="EMBL" id="FODB01000006">
    <property type="protein sequence ID" value="SEN25566.1"/>
    <property type="molecule type" value="Genomic_DNA"/>
</dbReference>
<dbReference type="RefSeq" id="WP_062374341.1">
    <property type="nucleotide sequence ID" value="NZ_FODB01000006.1"/>
</dbReference>
<dbReference type="InterPro" id="IPR027417">
    <property type="entry name" value="P-loop_NTPase"/>
</dbReference>
<name>A0A1H8F1N4_9GAMM</name>
<dbReference type="InterPro" id="IPR008792">
    <property type="entry name" value="PQQD"/>
</dbReference>
<dbReference type="AlphaFoldDB" id="A0A1H8F1N4"/>
<dbReference type="InterPro" id="IPR041881">
    <property type="entry name" value="PqqD_sf"/>
</dbReference>
<dbReference type="Gene3D" id="3.40.50.300">
    <property type="entry name" value="P-loop containing nucleotide triphosphate hydrolases"/>
    <property type="match status" value="1"/>
</dbReference>
<dbReference type="Proteomes" id="UP000199493">
    <property type="component" value="Unassembled WGS sequence"/>
</dbReference>
<accession>A0A1H8F1N4</accession>
<organism evidence="1 2">
    <name type="scientific">Vreelandella aquamarina</name>
    <dbReference type="NCBI Taxonomy" id="77097"/>
    <lineage>
        <taxon>Bacteria</taxon>
        <taxon>Pseudomonadati</taxon>
        <taxon>Pseudomonadota</taxon>
        <taxon>Gammaproteobacteria</taxon>
        <taxon>Oceanospirillales</taxon>
        <taxon>Halomonadaceae</taxon>
        <taxon>Vreelandella</taxon>
    </lineage>
</organism>
<dbReference type="Gene3D" id="1.10.10.1150">
    <property type="entry name" value="Coenzyme PQQ synthesis protein D (PqqD)"/>
    <property type="match status" value="1"/>
</dbReference>
<protein>
    <submittedName>
        <fullName evidence="1">Coenzyme PQQ synthesis protein D (PqqD)</fullName>
    </submittedName>
</protein>
<reference evidence="1 2" key="1">
    <citation type="submission" date="2016-10" db="EMBL/GenBank/DDBJ databases">
        <authorList>
            <person name="de Groot N.N."/>
        </authorList>
    </citation>
    <scope>NUCLEOTIDE SEQUENCE [LARGE SCALE GENOMIC DNA]</scope>
    <source>
        <strain evidence="1 2">558</strain>
    </source>
</reference>
<evidence type="ECO:0000313" key="1">
    <source>
        <dbReference type="EMBL" id="SEN25566.1"/>
    </source>
</evidence>
<sequence length="409" mass="44646">MTTHTTHDISLPSLGPCLRLVEAEELLPVLQQAMPGWPIERCPVLPEAPDICVWQHPDGYWQEAPALPQGALLDTDVGTACSVVADLAGAFLHRHPELVGLHCGSVELNGQLVIFPDAHRAGKSTLTSAFAAAGCRVFGDDVLALNPEGEGIALGVAPRLRLPVPEALSVDFQHFVACHLGPFDDRYGYLNLSSSQLAAHGDRSPLGAVLLIDRDPTLTAPQLTRLQPGDGLWQLLQQNFAEHESDQALMDRFLPLLQRLPCFLLRYSDAYEAALWLAQRWEGQPFSADRQQGQSVASAERAEVPALPLDDARYWHTSPAAFEWSLGDELFVIGQNGGDIHRMNATSRAVWALLQHEPMNLQELSETLVAFFEGASLPQVTRDVAQLLANLAKAGLLHSVEAEVDRVTE</sequence>
<dbReference type="Pfam" id="PF05402">
    <property type="entry name" value="PqqD"/>
    <property type="match status" value="1"/>
</dbReference>
<dbReference type="STRING" id="77097.SAMN04490369_100617"/>
<evidence type="ECO:0000313" key="2">
    <source>
        <dbReference type="Proteomes" id="UP000199493"/>
    </source>
</evidence>